<evidence type="ECO:0000313" key="2">
    <source>
        <dbReference type="EMBL" id="AJD43685.1"/>
    </source>
</evidence>
<evidence type="ECO:0000256" key="1">
    <source>
        <dbReference type="SAM" id="MobiDB-lite"/>
    </source>
</evidence>
<reference evidence="2 3" key="1">
    <citation type="submission" date="2013-11" db="EMBL/GenBank/DDBJ databases">
        <title>Complete genome sequence of Rhizobium gallicum bv. gallicum R602.</title>
        <authorList>
            <person name="Bustos P."/>
            <person name="Santamaria R.I."/>
            <person name="Lozano L."/>
            <person name="Acosta J.L."/>
            <person name="Ormeno-Orrillo E."/>
            <person name="Rogel M.A."/>
            <person name="Romero D."/>
            <person name="Cevallos M.A."/>
            <person name="Martinez-Romero E."/>
            <person name="Gonzalez V."/>
        </authorList>
    </citation>
    <scope>NUCLEOTIDE SEQUENCE [LARGE SCALE GENOMIC DNA]</scope>
    <source>
        <strain evidence="2 3">R602</strain>
        <plasmid evidence="2 3">pRgalR602b</plasmid>
    </source>
</reference>
<geneLocation type="plasmid" evidence="2 3">
    <name>pRgalR602b</name>
</geneLocation>
<name>A0A0B4XA92_9HYPH</name>
<feature type="region of interest" description="Disordered" evidence="1">
    <location>
        <begin position="49"/>
        <end position="77"/>
    </location>
</feature>
<accession>A0A0B4XA92</accession>
<evidence type="ECO:0000313" key="3">
    <source>
        <dbReference type="Proteomes" id="UP000031368"/>
    </source>
</evidence>
<dbReference type="KEGG" id="rga:RGR602_PB00147"/>
<dbReference type="AlphaFoldDB" id="A0A0B4XA92"/>
<gene>
    <name evidence="2" type="ORF">RGR602_PB00147</name>
</gene>
<dbReference type="EMBL" id="CP006879">
    <property type="protein sequence ID" value="AJD43685.1"/>
    <property type="molecule type" value="Genomic_DNA"/>
</dbReference>
<protein>
    <submittedName>
        <fullName evidence="2">Uncharacterized protein</fullName>
    </submittedName>
</protein>
<dbReference type="HOGENOM" id="CLU_1460171_0_0_5"/>
<organism evidence="2 3">
    <name type="scientific">Rhizobium gallicum bv. gallicum R602sp</name>
    <dbReference type="NCBI Taxonomy" id="1041138"/>
    <lineage>
        <taxon>Bacteria</taxon>
        <taxon>Pseudomonadati</taxon>
        <taxon>Pseudomonadota</taxon>
        <taxon>Alphaproteobacteria</taxon>
        <taxon>Hyphomicrobiales</taxon>
        <taxon>Rhizobiaceae</taxon>
        <taxon>Rhizobium/Agrobacterium group</taxon>
        <taxon>Rhizobium</taxon>
    </lineage>
</organism>
<sequence length="185" mass="20463">MLSWSVRTSARAENAQRPSGQITNRLVHSDLMVLDEWLSTVQLVEGRNRPIAANPRPEVNAAAAEEQASRRKQRVGVHAAHRLNSPLGVECRSDVTVPAASARSPVPVVSSEGYSSATCACARVEELPTPIFCSRWVRRKRARRPIGSISRIATEEQMSLYGLEMADRIEMSTAVRNSMRSRAQQ</sequence>
<keyword evidence="2" id="KW-0614">Plasmid</keyword>
<proteinExistence type="predicted"/>
<dbReference type="Proteomes" id="UP000031368">
    <property type="component" value="Plasmid pRgalR602b"/>
</dbReference>
<keyword evidence="3" id="KW-1185">Reference proteome</keyword>